<dbReference type="Proteomes" id="UP000254866">
    <property type="component" value="Unassembled WGS sequence"/>
</dbReference>
<evidence type="ECO:0008006" key="11">
    <source>
        <dbReference type="Google" id="ProtNLM"/>
    </source>
</evidence>
<feature type="signal peptide" evidence="6">
    <location>
        <begin position="1"/>
        <end position="16"/>
    </location>
</feature>
<reference evidence="9 10" key="1">
    <citation type="journal article" date="2018" name="IMA Fungus">
        <title>IMA Genome-F 9: Draft genome sequence of Annulohypoxylon stygium, Aspergillus mulundensis, Berkeleyomyces basicola (syn. Thielaviopsis basicola), Ceratocystis smalleyi, two Cercospora beticola strains, Coleophoma cylindrospora, Fusarium fracticaudum, Phialophora cf. hyalina, and Morchella septimelata.</title>
        <authorList>
            <person name="Wingfield B.D."/>
            <person name="Bills G.F."/>
            <person name="Dong Y."/>
            <person name="Huang W."/>
            <person name="Nel W.J."/>
            <person name="Swalarsk-Parry B.S."/>
            <person name="Vaghefi N."/>
            <person name="Wilken P.M."/>
            <person name="An Z."/>
            <person name="de Beer Z.W."/>
            <person name="De Vos L."/>
            <person name="Chen L."/>
            <person name="Duong T.A."/>
            <person name="Gao Y."/>
            <person name="Hammerbacher A."/>
            <person name="Kikkert J.R."/>
            <person name="Li Y."/>
            <person name="Li H."/>
            <person name="Li K."/>
            <person name="Li Q."/>
            <person name="Liu X."/>
            <person name="Ma X."/>
            <person name="Naidoo K."/>
            <person name="Pethybridge S.J."/>
            <person name="Sun J."/>
            <person name="Steenkamp E.T."/>
            <person name="van der Nest M.A."/>
            <person name="van Wyk S."/>
            <person name="Wingfield M.J."/>
            <person name="Xiong C."/>
            <person name="Yue Q."/>
            <person name="Zhang X."/>
        </authorList>
    </citation>
    <scope>NUCLEOTIDE SEQUENCE [LARGE SCALE GENOMIC DNA]</scope>
    <source>
        <strain evidence="9 10">BP 5553</strain>
    </source>
</reference>
<keyword evidence="2" id="KW-0285">Flavoprotein</keyword>
<dbReference type="STRING" id="2656787.A0A370TX54"/>
<dbReference type="GO" id="GO:0004497">
    <property type="term" value="F:monooxygenase activity"/>
    <property type="evidence" value="ECO:0007669"/>
    <property type="project" value="UniProtKB-KW"/>
</dbReference>
<keyword evidence="4" id="KW-0560">Oxidoreductase</keyword>
<dbReference type="OrthoDB" id="16820at2759"/>
<evidence type="ECO:0000259" key="8">
    <source>
        <dbReference type="Pfam" id="PF01494"/>
    </source>
</evidence>
<dbReference type="InterPro" id="IPR036188">
    <property type="entry name" value="FAD/NAD-bd_sf"/>
</dbReference>
<protein>
    <recommendedName>
        <fullName evidence="11">FAD-binding domain-containing protein</fullName>
    </recommendedName>
</protein>
<keyword evidence="10" id="KW-1185">Reference proteome</keyword>
<keyword evidence="3" id="KW-0274">FAD</keyword>
<evidence type="ECO:0000256" key="5">
    <source>
        <dbReference type="ARBA" id="ARBA00023033"/>
    </source>
</evidence>
<dbReference type="InterPro" id="IPR050493">
    <property type="entry name" value="FAD-dep_Monooxygenase_BioMet"/>
</dbReference>
<keyword evidence="5" id="KW-0503">Monooxygenase</keyword>
<dbReference type="PANTHER" id="PTHR13789:SF238">
    <property type="entry name" value="PUTATIVE (AFU_ORTHOLOGUE AFUA_2G01680)-RELATED"/>
    <property type="match status" value="1"/>
</dbReference>
<dbReference type="SUPFAM" id="SSF51905">
    <property type="entry name" value="FAD/NAD(P)-binding domain"/>
    <property type="match status" value="1"/>
</dbReference>
<sequence length="396" mass="44155">MHIIVIGCGLAGLTVSIGLAKGGHDVTIVESVDKYIEKYCVEPVDLRMMRWRNGQKLVEVPLKGHARDAYGAPYWHIHRADLHRGLLEAATELGCRVHLDNRVTSIDPSKPSLVTKGGRTFKGDLIVASDGLHSMARSTVLGQPGPPVPTGQMVYRVTLPAKTLQGIPELEDITTVPRNNHWLGPNGTVLSYLLEGISDTLINFVFTCDSDGYMPDGVNQRPGKMEDVRDRFREWDPRILRMLEHEGQVLEWRLFTHEELPNWVHDSGKLCLIGDAAHAMTPYLAQGAAMGIEDSAILAGLLVKYPSVDTLHETLLLYEKARLKRTAKVANASIDSRNFTQMPDGPKQQERDEYLLAHPGIQSGHRNIRSQTEFLDWLFGYDAYEALQDIPPLQTS</sequence>
<feature type="domain" description="FAD-dependent oxidoreductase 2 FAD-binding" evidence="7">
    <location>
        <begin position="3"/>
        <end position="33"/>
    </location>
</feature>
<evidence type="ECO:0000313" key="9">
    <source>
        <dbReference type="EMBL" id="RDL40105.1"/>
    </source>
</evidence>
<evidence type="ECO:0000313" key="10">
    <source>
        <dbReference type="Proteomes" id="UP000254866"/>
    </source>
</evidence>
<dbReference type="SUPFAM" id="SSF54373">
    <property type="entry name" value="FAD-linked reductases, C-terminal domain"/>
    <property type="match status" value="1"/>
</dbReference>
<dbReference type="AlphaFoldDB" id="A0A370TX54"/>
<dbReference type="Pfam" id="PF00890">
    <property type="entry name" value="FAD_binding_2"/>
    <property type="match status" value="1"/>
</dbReference>
<dbReference type="Pfam" id="PF01494">
    <property type="entry name" value="FAD_binding_3"/>
    <property type="match status" value="1"/>
</dbReference>
<dbReference type="GeneID" id="43592933"/>
<proteinExistence type="inferred from homology"/>
<comment type="caution">
    <text evidence="9">The sequence shown here is derived from an EMBL/GenBank/DDBJ whole genome shotgun (WGS) entry which is preliminary data.</text>
</comment>
<evidence type="ECO:0000256" key="2">
    <source>
        <dbReference type="ARBA" id="ARBA00022630"/>
    </source>
</evidence>
<evidence type="ECO:0000259" key="7">
    <source>
        <dbReference type="Pfam" id="PF00890"/>
    </source>
</evidence>
<evidence type="ECO:0000256" key="4">
    <source>
        <dbReference type="ARBA" id="ARBA00023002"/>
    </source>
</evidence>
<dbReference type="RefSeq" id="XP_031872761.1">
    <property type="nucleotide sequence ID" value="XM_032008707.1"/>
</dbReference>
<organism evidence="9 10">
    <name type="scientific">Venustampulla echinocandica</name>
    <dbReference type="NCBI Taxonomy" id="2656787"/>
    <lineage>
        <taxon>Eukaryota</taxon>
        <taxon>Fungi</taxon>
        <taxon>Dikarya</taxon>
        <taxon>Ascomycota</taxon>
        <taxon>Pezizomycotina</taxon>
        <taxon>Leotiomycetes</taxon>
        <taxon>Helotiales</taxon>
        <taxon>Pleuroascaceae</taxon>
        <taxon>Venustampulla</taxon>
    </lineage>
</organism>
<dbReference type="Gene3D" id="3.50.50.60">
    <property type="entry name" value="FAD/NAD(P)-binding domain"/>
    <property type="match status" value="1"/>
</dbReference>
<feature type="chain" id="PRO_5016993828" description="FAD-binding domain-containing protein" evidence="6">
    <location>
        <begin position="17"/>
        <end position="396"/>
    </location>
</feature>
<dbReference type="PANTHER" id="PTHR13789">
    <property type="entry name" value="MONOOXYGENASE"/>
    <property type="match status" value="1"/>
</dbReference>
<accession>A0A370TX54</accession>
<comment type="similarity">
    <text evidence="1">Belongs to the paxM FAD-dependent monooxygenase family.</text>
</comment>
<dbReference type="EMBL" id="NPIC01000001">
    <property type="protein sequence ID" value="RDL40105.1"/>
    <property type="molecule type" value="Genomic_DNA"/>
</dbReference>
<feature type="domain" description="FAD-binding" evidence="8">
    <location>
        <begin position="78"/>
        <end position="331"/>
    </location>
</feature>
<name>A0A370TX54_9HELO</name>
<evidence type="ECO:0000256" key="1">
    <source>
        <dbReference type="ARBA" id="ARBA00007992"/>
    </source>
</evidence>
<gene>
    <name evidence="9" type="ORF">BP5553_00084</name>
</gene>
<dbReference type="GO" id="GO:0071949">
    <property type="term" value="F:FAD binding"/>
    <property type="evidence" value="ECO:0007669"/>
    <property type="project" value="InterPro"/>
</dbReference>
<keyword evidence="6" id="KW-0732">Signal</keyword>
<dbReference type="InterPro" id="IPR003953">
    <property type="entry name" value="FAD-dep_OxRdtase_2_FAD-bd"/>
</dbReference>
<dbReference type="InterPro" id="IPR002938">
    <property type="entry name" value="FAD-bd"/>
</dbReference>
<evidence type="ECO:0000256" key="6">
    <source>
        <dbReference type="SAM" id="SignalP"/>
    </source>
</evidence>
<dbReference type="PRINTS" id="PR00420">
    <property type="entry name" value="RNGMNOXGNASE"/>
</dbReference>
<evidence type="ECO:0000256" key="3">
    <source>
        <dbReference type="ARBA" id="ARBA00022827"/>
    </source>
</evidence>